<organism evidence="1 2">
    <name type="scientific">Methylomonas koyamae</name>
    <dbReference type="NCBI Taxonomy" id="702114"/>
    <lineage>
        <taxon>Bacteria</taxon>
        <taxon>Pseudomonadati</taxon>
        <taxon>Pseudomonadota</taxon>
        <taxon>Gammaproteobacteria</taxon>
        <taxon>Methylococcales</taxon>
        <taxon>Methylococcaceae</taxon>
        <taxon>Methylomonas</taxon>
    </lineage>
</organism>
<dbReference type="EMBL" id="LUUL01000132">
    <property type="protein sequence ID" value="OAI21872.1"/>
    <property type="molecule type" value="Genomic_DNA"/>
</dbReference>
<accession>A0AA91D9F9</accession>
<reference evidence="1 2" key="1">
    <citation type="submission" date="2016-03" db="EMBL/GenBank/DDBJ databases">
        <authorList>
            <person name="Heylen K."/>
            <person name="De Vos P."/>
            <person name="Vekeman B."/>
        </authorList>
    </citation>
    <scope>NUCLEOTIDE SEQUENCE [LARGE SCALE GENOMIC DNA]</scope>
    <source>
        <strain evidence="1 2">R-49807</strain>
    </source>
</reference>
<proteinExistence type="predicted"/>
<evidence type="ECO:0000313" key="2">
    <source>
        <dbReference type="Proteomes" id="UP000077734"/>
    </source>
</evidence>
<name>A0AA91D9F9_9GAMM</name>
<gene>
    <name evidence="1" type="ORF">A1356_20270</name>
</gene>
<keyword evidence="2" id="KW-1185">Reference proteome</keyword>
<dbReference type="Proteomes" id="UP000077734">
    <property type="component" value="Unassembled WGS sequence"/>
</dbReference>
<sequence>MATIQFDGERVLVASRRLEKVRAEQSPALIAIGEYLAVRRRTGGLEMMRLPRRTAHRYTQVPSCPQDAGIQCHGRQLQAILAAWIPAIPAGMTVTNKDVYNG</sequence>
<comment type="caution">
    <text evidence="1">The sequence shown here is derived from an EMBL/GenBank/DDBJ whole genome shotgun (WGS) entry which is preliminary data.</text>
</comment>
<evidence type="ECO:0000313" key="1">
    <source>
        <dbReference type="EMBL" id="OAI21872.1"/>
    </source>
</evidence>
<protein>
    <submittedName>
        <fullName evidence="1">Uncharacterized protein</fullName>
    </submittedName>
</protein>
<dbReference type="AlphaFoldDB" id="A0AA91D9F9"/>
<dbReference type="RefSeq" id="WP_064030059.1">
    <property type="nucleotide sequence ID" value="NZ_LUUL01000132.1"/>
</dbReference>